<dbReference type="RefSeq" id="WP_045849919.1">
    <property type="nucleotide sequence ID" value="NZ_FTLX01000003.1"/>
</dbReference>
<name>A0A1N6V0P8_9BACI</name>
<dbReference type="EMBL" id="MWSK01000003">
    <property type="protein sequence ID" value="OXS78670.1"/>
    <property type="molecule type" value="Genomic_DNA"/>
</dbReference>
<organism evidence="2 3">
    <name type="scientific">Domibacillus enclensis</name>
    <dbReference type="NCBI Taxonomy" id="1017273"/>
    <lineage>
        <taxon>Bacteria</taxon>
        <taxon>Bacillati</taxon>
        <taxon>Bacillota</taxon>
        <taxon>Bacilli</taxon>
        <taxon>Bacillales</taxon>
        <taxon>Bacillaceae</taxon>
        <taxon>Domibacillus</taxon>
    </lineage>
</organism>
<reference evidence="4" key="2">
    <citation type="submission" date="2017-03" db="EMBL/GenBank/DDBJ databases">
        <title>Bacillus sp. V-88(T) DSM27956, whole genome shotgun sequencing project.</title>
        <authorList>
            <person name="Dastager S.G."/>
            <person name="Neurgaonkar P.S."/>
            <person name="Dharne M.S."/>
        </authorList>
    </citation>
    <scope>NUCLEOTIDE SEQUENCE [LARGE SCALE GENOMIC DNA]</scope>
    <source>
        <strain evidence="4">DSM 25145</strain>
    </source>
</reference>
<dbReference type="Proteomes" id="UP000186385">
    <property type="component" value="Unassembled WGS sequence"/>
</dbReference>
<dbReference type="STRING" id="1017273.SAMN05443094_103425"/>
<evidence type="ECO:0000313" key="1">
    <source>
        <dbReference type="EMBL" id="OXS78670.1"/>
    </source>
</evidence>
<dbReference type="Proteomes" id="UP000215545">
    <property type="component" value="Unassembled WGS sequence"/>
</dbReference>
<reference evidence="2 3" key="1">
    <citation type="submission" date="2017-01" db="EMBL/GenBank/DDBJ databases">
        <authorList>
            <person name="Mah S.A."/>
            <person name="Swanson W.J."/>
            <person name="Moy G.W."/>
            <person name="Vacquier V.D."/>
        </authorList>
    </citation>
    <scope>NUCLEOTIDE SEQUENCE [LARGE SCALE GENOMIC DNA]</scope>
    <source>
        <strain evidence="2 3">NIO-1016</strain>
    </source>
</reference>
<evidence type="ECO:0008006" key="5">
    <source>
        <dbReference type="Google" id="ProtNLM"/>
    </source>
</evidence>
<evidence type="ECO:0000313" key="3">
    <source>
        <dbReference type="Proteomes" id="UP000186385"/>
    </source>
</evidence>
<keyword evidence="4" id="KW-1185">Reference proteome</keyword>
<proteinExistence type="predicted"/>
<protein>
    <recommendedName>
        <fullName evidence="5">WYL domain-containing protein</fullName>
    </recommendedName>
</protein>
<sequence>MDFLLKASLEQQMPIEIMYLSERNVISRRTISVIRMDHQYIHAYCFTRKQKRTFKRGNILSAAKIKQRKGAQYA</sequence>
<dbReference type="EMBL" id="FTLX01000003">
    <property type="protein sequence ID" value="SIQ71445.1"/>
    <property type="molecule type" value="Genomic_DNA"/>
</dbReference>
<dbReference type="OrthoDB" id="2112405at2"/>
<reference evidence="1" key="3">
    <citation type="submission" date="2017-03" db="EMBL/GenBank/DDBJ databases">
        <authorList>
            <person name="Dastager S.G."/>
            <person name="Neurgaonkar P.S."/>
            <person name="Dharne M.S."/>
        </authorList>
    </citation>
    <scope>NUCLEOTIDE SEQUENCE</scope>
    <source>
        <strain evidence="1">DSM 25145</strain>
    </source>
</reference>
<evidence type="ECO:0000313" key="2">
    <source>
        <dbReference type="EMBL" id="SIQ71445.1"/>
    </source>
</evidence>
<accession>A0A1N6V0P8</accession>
<evidence type="ECO:0000313" key="4">
    <source>
        <dbReference type="Proteomes" id="UP000215545"/>
    </source>
</evidence>
<dbReference type="AlphaFoldDB" id="A0A1N6V0P8"/>
<gene>
    <name evidence="1" type="ORF">B1B05_08745</name>
    <name evidence="2" type="ORF">SAMN05443094_103425</name>
</gene>